<sequence length="176" mass="19976">MNKGNSIYKGLTSKLIFIQQGLGVFMMVMLLLLVFVQVILRAFNAPLMGIEELLILPTIWLYMLGSANASQERSQISVDILEVFMKNQTVLTIIHVIKNIVSLIIGIVLTYWMFNFLMYSFDLWKLSPLLSMPMFFIESALFVGLALMTLYTFVDLILSLRDAKNYFGNSRKGGGI</sequence>
<evidence type="ECO:0000256" key="7">
    <source>
        <dbReference type="ARBA" id="ARBA00023136"/>
    </source>
</evidence>
<evidence type="ECO:0000313" key="11">
    <source>
        <dbReference type="EMBL" id="MBD8014209.1"/>
    </source>
</evidence>
<evidence type="ECO:0000256" key="3">
    <source>
        <dbReference type="ARBA" id="ARBA00022475"/>
    </source>
</evidence>
<keyword evidence="3" id="KW-1003">Cell membrane</keyword>
<feature type="transmembrane region" description="Helical" evidence="9">
    <location>
        <begin position="134"/>
        <end position="154"/>
    </location>
</feature>
<keyword evidence="7 9" id="KW-0472">Membrane</keyword>
<comment type="similarity">
    <text evidence="8">Belongs to the TRAP transporter small permease family.</text>
</comment>
<keyword evidence="5 9" id="KW-0812">Transmembrane</keyword>
<dbReference type="InterPro" id="IPR007387">
    <property type="entry name" value="TRAP_DctQ"/>
</dbReference>
<feature type="transmembrane region" description="Helical" evidence="9">
    <location>
        <begin position="52"/>
        <end position="69"/>
    </location>
</feature>
<evidence type="ECO:0000256" key="2">
    <source>
        <dbReference type="ARBA" id="ARBA00022448"/>
    </source>
</evidence>
<evidence type="ECO:0000256" key="4">
    <source>
        <dbReference type="ARBA" id="ARBA00022519"/>
    </source>
</evidence>
<evidence type="ECO:0000256" key="1">
    <source>
        <dbReference type="ARBA" id="ARBA00004429"/>
    </source>
</evidence>
<reference evidence="11 12" key="1">
    <citation type="submission" date="2020-08" db="EMBL/GenBank/DDBJ databases">
        <title>A Genomic Blueprint of the Chicken Gut Microbiome.</title>
        <authorList>
            <person name="Gilroy R."/>
            <person name="Ravi A."/>
            <person name="Getino M."/>
            <person name="Pursley I."/>
            <person name="Horton D.L."/>
            <person name="Alikhan N.-F."/>
            <person name="Baker D."/>
            <person name="Gharbi K."/>
            <person name="Hall N."/>
            <person name="Watson M."/>
            <person name="Adriaenssens E.M."/>
            <person name="Foster-Nyarko E."/>
            <person name="Jarju S."/>
            <person name="Secka A."/>
            <person name="Antonio M."/>
            <person name="Oren A."/>
            <person name="Chaudhuri R."/>
            <person name="La Ragione R.M."/>
            <person name="Hildebrand F."/>
            <person name="Pallen M.J."/>
        </authorList>
    </citation>
    <scope>NUCLEOTIDE SEQUENCE [LARGE SCALE GENOMIC DNA]</scope>
    <source>
        <strain evidence="11 12">Sa1BUA13</strain>
    </source>
</reference>
<keyword evidence="12" id="KW-1185">Reference proteome</keyword>
<dbReference type="EMBL" id="JACSPU010000001">
    <property type="protein sequence ID" value="MBD8014209.1"/>
    <property type="molecule type" value="Genomic_DNA"/>
</dbReference>
<keyword evidence="4" id="KW-0997">Cell inner membrane</keyword>
<keyword evidence="2" id="KW-0813">Transport</keyword>
<feature type="domain" description="Tripartite ATP-independent periplasmic transporters DctQ component" evidence="10">
    <location>
        <begin position="30"/>
        <end position="161"/>
    </location>
</feature>
<dbReference type="PANTHER" id="PTHR35011">
    <property type="entry name" value="2,3-DIKETO-L-GULONATE TRAP TRANSPORTER SMALL PERMEASE PROTEIN YIAM"/>
    <property type="match status" value="1"/>
</dbReference>
<dbReference type="Proteomes" id="UP000658980">
    <property type="component" value="Unassembled WGS sequence"/>
</dbReference>
<name>A0ABR8WB20_9BACL</name>
<proteinExistence type="inferred from homology"/>
<evidence type="ECO:0000256" key="6">
    <source>
        <dbReference type="ARBA" id="ARBA00022989"/>
    </source>
</evidence>
<accession>A0ABR8WB20</accession>
<evidence type="ECO:0000313" key="12">
    <source>
        <dbReference type="Proteomes" id="UP000658980"/>
    </source>
</evidence>
<dbReference type="InterPro" id="IPR055348">
    <property type="entry name" value="DctQ"/>
</dbReference>
<dbReference type="Pfam" id="PF04290">
    <property type="entry name" value="DctQ"/>
    <property type="match status" value="1"/>
</dbReference>
<protein>
    <submittedName>
        <fullName evidence="11">TRAP transporter small permease</fullName>
    </submittedName>
</protein>
<evidence type="ECO:0000259" key="10">
    <source>
        <dbReference type="Pfam" id="PF04290"/>
    </source>
</evidence>
<evidence type="ECO:0000256" key="8">
    <source>
        <dbReference type="ARBA" id="ARBA00038436"/>
    </source>
</evidence>
<feature type="transmembrane region" description="Helical" evidence="9">
    <location>
        <begin position="90"/>
        <end position="114"/>
    </location>
</feature>
<evidence type="ECO:0000256" key="9">
    <source>
        <dbReference type="SAM" id="Phobius"/>
    </source>
</evidence>
<feature type="transmembrane region" description="Helical" evidence="9">
    <location>
        <begin position="21"/>
        <end position="40"/>
    </location>
</feature>
<gene>
    <name evidence="11" type="ORF">H9630_05185</name>
</gene>
<organism evidence="11 12">
    <name type="scientific">Planococcus wigleyi</name>
    <dbReference type="NCBI Taxonomy" id="2762216"/>
    <lineage>
        <taxon>Bacteria</taxon>
        <taxon>Bacillati</taxon>
        <taxon>Bacillota</taxon>
        <taxon>Bacilli</taxon>
        <taxon>Bacillales</taxon>
        <taxon>Caryophanaceae</taxon>
        <taxon>Planococcus</taxon>
    </lineage>
</organism>
<dbReference type="RefSeq" id="WP_191714393.1">
    <property type="nucleotide sequence ID" value="NZ_JACSPU010000001.1"/>
</dbReference>
<comment type="subcellular location">
    <subcellularLocation>
        <location evidence="1">Cell inner membrane</location>
        <topology evidence="1">Multi-pass membrane protein</topology>
    </subcellularLocation>
</comment>
<comment type="caution">
    <text evidence="11">The sequence shown here is derived from an EMBL/GenBank/DDBJ whole genome shotgun (WGS) entry which is preliminary data.</text>
</comment>
<evidence type="ECO:0000256" key="5">
    <source>
        <dbReference type="ARBA" id="ARBA00022692"/>
    </source>
</evidence>
<keyword evidence="6 9" id="KW-1133">Transmembrane helix</keyword>